<dbReference type="SUPFAM" id="SSF52540">
    <property type="entry name" value="P-loop containing nucleoside triphosphate hydrolases"/>
    <property type="match status" value="1"/>
</dbReference>
<dbReference type="RefSeq" id="WP_077755407.1">
    <property type="nucleotide sequence ID" value="NZ_CP014782.1"/>
</dbReference>
<dbReference type="GO" id="GO:0016887">
    <property type="term" value="F:ATP hydrolysis activity"/>
    <property type="evidence" value="ECO:0007669"/>
    <property type="project" value="InterPro"/>
</dbReference>
<dbReference type="Pfam" id="PF18269">
    <property type="entry name" value="T3SS_ATPase_C"/>
    <property type="match status" value="1"/>
</dbReference>
<dbReference type="NCBIfam" id="TIGR01026">
    <property type="entry name" value="fliI_yscN"/>
    <property type="match status" value="1"/>
</dbReference>
<gene>
    <name evidence="15" type="ORF">Sps_05571</name>
</gene>
<dbReference type="Gene3D" id="3.40.50.12240">
    <property type="match status" value="1"/>
</dbReference>
<evidence type="ECO:0000256" key="2">
    <source>
        <dbReference type="ARBA" id="ARBA00022448"/>
    </source>
</evidence>
<feature type="domain" description="AAA+ ATPase" evidence="14">
    <location>
        <begin position="169"/>
        <end position="350"/>
    </location>
</feature>
<dbReference type="STRING" id="225848.Sps_05571"/>
<evidence type="ECO:0000313" key="16">
    <source>
        <dbReference type="Proteomes" id="UP000189545"/>
    </source>
</evidence>
<dbReference type="KEGG" id="spsw:Sps_05571"/>
<dbReference type="AlphaFoldDB" id="A0A1S6HYV7"/>
<dbReference type="OrthoDB" id="9148544at2"/>
<evidence type="ECO:0000256" key="4">
    <source>
        <dbReference type="ARBA" id="ARBA00022519"/>
    </source>
</evidence>
<name>A0A1S6HYV7_9GAMM</name>
<dbReference type="CDD" id="cd01136">
    <property type="entry name" value="ATPase_flagellum-secretory_path_III"/>
    <property type="match status" value="1"/>
</dbReference>
<keyword evidence="2" id="KW-0813">Transport</keyword>
<dbReference type="FunFam" id="3.40.50.12240:FF:000002">
    <property type="entry name" value="Flagellum-specific ATP synthase FliI"/>
    <property type="match status" value="1"/>
</dbReference>
<reference evidence="15 16" key="1">
    <citation type="submission" date="2016-03" db="EMBL/GenBank/DDBJ databases">
        <title>Complete genome sequence of Shewanella psychrophila WP2, a deep sea bacterium isolated from west Pacific sediment.</title>
        <authorList>
            <person name="Xu G."/>
            <person name="Jian H."/>
        </authorList>
    </citation>
    <scope>NUCLEOTIDE SEQUENCE [LARGE SCALE GENOMIC DNA]</scope>
    <source>
        <strain evidence="15 16">WP2</strain>
    </source>
</reference>
<dbReference type="InterPro" id="IPR000194">
    <property type="entry name" value="ATPase_F1/V1/A1_a/bsu_nucl-bd"/>
</dbReference>
<dbReference type="GO" id="GO:0008564">
    <property type="term" value="F:protein-exporting ATPase activity"/>
    <property type="evidence" value="ECO:0007669"/>
    <property type="project" value="UniProtKB-EC"/>
</dbReference>
<keyword evidence="6" id="KW-0067">ATP-binding</keyword>
<dbReference type="Pfam" id="PF00006">
    <property type="entry name" value="ATP-synt_ab"/>
    <property type="match status" value="1"/>
</dbReference>
<dbReference type="InterPro" id="IPR005714">
    <property type="entry name" value="ATPase_T3SS_FliI/YscN"/>
</dbReference>
<dbReference type="PROSITE" id="PS00152">
    <property type="entry name" value="ATPASE_ALPHA_BETA"/>
    <property type="match status" value="1"/>
</dbReference>
<keyword evidence="4" id="KW-0472">Membrane</keyword>
<evidence type="ECO:0000256" key="9">
    <source>
        <dbReference type="ARBA" id="ARBA00023026"/>
    </source>
</evidence>
<evidence type="ECO:0000256" key="3">
    <source>
        <dbReference type="ARBA" id="ARBA00022490"/>
    </source>
</evidence>
<dbReference type="NCBIfam" id="NF005391">
    <property type="entry name" value="PRK06936.1"/>
    <property type="match status" value="1"/>
</dbReference>
<dbReference type="InterPro" id="IPR013380">
    <property type="entry name" value="ATPase_T3SS_SctN"/>
</dbReference>
<evidence type="ECO:0000313" key="15">
    <source>
        <dbReference type="EMBL" id="AQS40634.1"/>
    </source>
</evidence>
<evidence type="ECO:0000256" key="1">
    <source>
        <dbReference type="ARBA" id="ARBA00004496"/>
    </source>
</evidence>
<evidence type="ECO:0000256" key="5">
    <source>
        <dbReference type="ARBA" id="ARBA00022741"/>
    </source>
</evidence>
<dbReference type="PANTHER" id="PTHR15184">
    <property type="entry name" value="ATP SYNTHASE"/>
    <property type="match status" value="1"/>
</dbReference>
<dbReference type="GO" id="GO:0030257">
    <property type="term" value="C:type III protein secretion system complex"/>
    <property type="evidence" value="ECO:0007669"/>
    <property type="project" value="InterPro"/>
</dbReference>
<evidence type="ECO:0000256" key="6">
    <source>
        <dbReference type="ARBA" id="ARBA00022840"/>
    </source>
</evidence>
<dbReference type="InterPro" id="IPR040627">
    <property type="entry name" value="T3SS_ATPase_C"/>
</dbReference>
<comment type="catalytic activity">
    <reaction evidence="13">
        <text>ATP + H2O + cellular proteinSide 1 = ADP + phosphate + cellular proteinSide 2.</text>
        <dbReference type="EC" id="7.4.2.8"/>
    </reaction>
</comment>
<comment type="similarity">
    <text evidence="10">Belongs to the ATPase alpha/beta chains family. T3SS ATPase subfamily.</text>
</comment>
<keyword evidence="5" id="KW-0547">Nucleotide-binding</keyword>
<proteinExistence type="inferred from homology"/>
<dbReference type="GO" id="GO:0046961">
    <property type="term" value="F:proton-transporting ATPase activity, rotational mechanism"/>
    <property type="evidence" value="ECO:0007669"/>
    <property type="project" value="InterPro"/>
</dbReference>
<dbReference type="InterPro" id="IPR004100">
    <property type="entry name" value="ATPase_F1/V1/A1_a/bsu_N"/>
</dbReference>
<keyword evidence="16" id="KW-1185">Reference proteome</keyword>
<evidence type="ECO:0000256" key="8">
    <source>
        <dbReference type="ARBA" id="ARBA00022967"/>
    </source>
</evidence>
<dbReference type="EMBL" id="CP014782">
    <property type="protein sequence ID" value="AQS40634.1"/>
    <property type="molecule type" value="Genomic_DNA"/>
</dbReference>
<keyword evidence="7" id="KW-0653">Protein transport</keyword>
<dbReference type="GO" id="GO:0005737">
    <property type="term" value="C:cytoplasm"/>
    <property type="evidence" value="ECO:0007669"/>
    <property type="project" value="UniProtKB-SubCell"/>
</dbReference>
<keyword evidence="15" id="KW-0378">Hydrolase</keyword>
<evidence type="ECO:0000256" key="12">
    <source>
        <dbReference type="ARBA" id="ARBA00024442"/>
    </source>
</evidence>
<dbReference type="GO" id="GO:0030254">
    <property type="term" value="P:protein secretion by the type III secretion system"/>
    <property type="evidence" value="ECO:0007669"/>
    <property type="project" value="InterPro"/>
</dbReference>
<evidence type="ECO:0000256" key="7">
    <source>
        <dbReference type="ARBA" id="ARBA00022927"/>
    </source>
</evidence>
<dbReference type="GO" id="GO:0046933">
    <property type="term" value="F:proton-transporting ATP synthase activity, rotational mechanism"/>
    <property type="evidence" value="ECO:0007669"/>
    <property type="project" value="TreeGrafter"/>
</dbReference>
<keyword evidence="8" id="KW-1278">Translocase</keyword>
<dbReference type="CDD" id="cd18117">
    <property type="entry name" value="ATP-synt_flagellum-secretory_path_III_N"/>
    <property type="match status" value="1"/>
</dbReference>
<dbReference type="EC" id="7.4.2.8" evidence="11"/>
<dbReference type="Proteomes" id="UP000189545">
    <property type="component" value="Chromosome"/>
</dbReference>
<dbReference type="Pfam" id="PF02874">
    <property type="entry name" value="ATP-synt_ab_N"/>
    <property type="match status" value="1"/>
</dbReference>
<organism evidence="15 16">
    <name type="scientific">Shewanella psychrophila</name>
    <dbReference type="NCBI Taxonomy" id="225848"/>
    <lineage>
        <taxon>Bacteria</taxon>
        <taxon>Pseudomonadati</taxon>
        <taxon>Pseudomonadota</taxon>
        <taxon>Gammaproteobacteria</taxon>
        <taxon>Alteromonadales</taxon>
        <taxon>Shewanellaceae</taxon>
        <taxon>Shewanella</taxon>
    </lineage>
</organism>
<dbReference type="InterPro" id="IPR027417">
    <property type="entry name" value="P-loop_NTPase"/>
</dbReference>
<dbReference type="NCBIfam" id="TIGR02546">
    <property type="entry name" value="III_secr_ATP"/>
    <property type="match status" value="1"/>
</dbReference>
<sequence length="448" mass="48523">MNTDSNSLKVDLSYIPETIKQAAEKGRLIQIRGRVTQVTGTIIKAVVPGVRVGELCELKNPDQSLSLLAEVVGFQQHHALLTPFGDMQGISSNTEVSPTGKTHQVSVGEHLLGQVLDGLGRPLSGNHVHESTQYYPVYQEAPPPMSRKMITKPISLGIRAIDGLLTCGEGQRLGIFAGAGGGKSTLLAKMIRSADVDVIVLALIGERGREVREFIESDLGEEGLKRSVLVVATSDRPAMERAKAAFVATSIAEYFRDQGKSVLLLMDSVTRFARAQREIGLASGEPPTRRGYPPSVFAELPKLMERSGQSDKGSITALYTVLVEGDDMTEPVADETRSILDGHIILSRKLAAANHYPAIDILRSTSRVMNNIVTAEQKASAGALRELMAKYEEVELLLKIGEYQPGSDLLADKAITQHDAINAFLRQRSEEPSDLTSAVSQMTQLTQS</sequence>
<comment type="subcellular location">
    <subcellularLocation>
        <location evidence="1">Cytoplasm</location>
    </subcellularLocation>
</comment>
<evidence type="ECO:0000259" key="14">
    <source>
        <dbReference type="SMART" id="SM00382"/>
    </source>
</evidence>
<keyword evidence="9" id="KW-0843">Virulence</keyword>
<keyword evidence="4" id="KW-0997">Cell inner membrane</keyword>
<protein>
    <recommendedName>
        <fullName evidence="12">Type 3 secretion system ATPase</fullName>
        <ecNumber evidence="11">7.4.2.8</ecNumber>
    </recommendedName>
</protein>
<keyword evidence="4" id="KW-1003">Cell membrane</keyword>
<dbReference type="GO" id="GO:0005524">
    <property type="term" value="F:ATP binding"/>
    <property type="evidence" value="ECO:0007669"/>
    <property type="project" value="UniProtKB-KW"/>
</dbReference>
<evidence type="ECO:0000256" key="11">
    <source>
        <dbReference type="ARBA" id="ARBA00024382"/>
    </source>
</evidence>
<dbReference type="PANTHER" id="PTHR15184:SF9">
    <property type="entry name" value="SPI-1 TYPE 3 SECRETION SYSTEM ATPASE"/>
    <property type="match status" value="1"/>
</dbReference>
<keyword evidence="3" id="KW-0963">Cytoplasm</keyword>
<dbReference type="InterPro" id="IPR050053">
    <property type="entry name" value="ATPase_alpha/beta_chains"/>
</dbReference>
<evidence type="ECO:0000256" key="10">
    <source>
        <dbReference type="ARBA" id="ARBA00024342"/>
    </source>
</evidence>
<evidence type="ECO:0000256" key="13">
    <source>
        <dbReference type="ARBA" id="ARBA00034006"/>
    </source>
</evidence>
<accession>A0A1S6HYV7</accession>
<dbReference type="InterPro" id="IPR003593">
    <property type="entry name" value="AAA+_ATPase"/>
</dbReference>
<dbReference type="SMART" id="SM00382">
    <property type="entry name" value="AAA"/>
    <property type="match status" value="1"/>
</dbReference>
<dbReference type="InterPro" id="IPR020003">
    <property type="entry name" value="ATPase_a/bsu_AS"/>
</dbReference>